<evidence type="ECO:0000256" key="4">
    <source>
        <dbReference type="SAM" id="Coils"/>
    </source>
</evidence>
<keyword evidence="2" id="KW-0547">Nucleotide-binding</keyword>
<comment type="caution">
    <text evidence="6">The sequence shown here is derived from an EMBL/GenBank/DDBJ whole genome shotgun (WGS) entry which is preliminary data.</text>
</comment>
<dbReference type="PROSITE" id="PS51720">
    <property type="entry name" value="G_AIG1"/>
    <property type="match status" value="1"/>
</dbReference>
<evidence type="ECO:0000259" key="5">
    <source>
        <dbReference type="PROSITE" id="PS51720"/>
    </source>
</evidence>
<dbReference type="InterPro" id="IPR006703">
    <property type="entry name" value="G_AIG1"/>
</dbReference>
<protein>
    <recommendedName>
        <fullName evidence="5">AIG1-type G domain-containing protein</fullName>
    </recommendedName>
</protein>
<dbReference type="Gene3D" id="3.40.50.300">
    <property type="entry name" value="P-loop containing nucleotide triphosphate hydrolases"/>
    <property type="match status" value="1"/>
</dbReference>
<dbReference type="AlphaFoldDB" id="A0AAW0NMU2"/>
<proteinExistence type="inferred from homology"/>
<keyword evidence="4" id="KW-0175">Coiled coil</keyword>
<feature type="coiled-coil region" evidence="4">
    <location>
        <begin position="153"/>
        <end position="188"/>
    </location>
</feature>
<name>A0AAW0NMU2_9GOBI</name>
<sequence length="192" mass="22651">MWRCGSGESNVRLYHSSIPKCLLMINKETVKCISLLAPGPHVILLVVRIDRFTQEEREAIRLIKEGFGRHADRFTIVLFTHGDDLEENNKTIKEYIEEGDYDSFNQLLSECGNRYHVFNNRNKTDRSQVKELLQKIDHMVMENGGSCYTNDMLQEAEAAINNETQRLLQEKEEEMRKEREEMERNINRIWKN</sequence>
<evidence type="ECO:0000313" key="7">
    <source>
        <dbReference type="Proteomes" id="UP001460270"/>
    </source>
</evidence>
<dbReference type="SUPFAM" id="SSF52540">
    <property type="entry name" value="P-loop containing nucleoside triphosphate hydrolases"/>
    <property type="match status" value="1"/>
</dbReference>
<gene>
    <name evidence="6" type="ORF">WMY93_018084</name>
</gene>
<dbReference type="Pfam" id="PF04548">
    <property type="entry name" value="AIG1"/>
    <property type="match status" value="1"/>
</dbReference>
<evidence type="ECO:0000313" key="6">
    <source>
        <dbReference type="EMBL" id="KAK7901315.1"/>
    </source>
</evidence>
<evidence type="ECO:0000256" key="2">
    <source>
        <dbReference type="ARBA" id="ARBA00022741"/>
    </source>
</evidence>
<keyword evidence="3" id="KW-0342">GTP-binding</keyword>
<accession>A0AAW0NMU2</accession>
<feature type="domain" description="AIG1-type G" evidence="5">
    <location>
        <begin position="1"/>
        <end position="157"/>
    </location>
</feature>
<dbReference type="EMBL" id="JBBPFD010000013">
    <property type="protein sequence ID" value="KAK7901315.1"/>
    <property type="molecule type" value="Genomic_DNA"/>
</dbReference>
<dbReference type="Proteomes" id="UP001460270">
    <property type="component" value="Unassembled WGS sequence"/>
</dbReference>
<evidence type="ECO:0000256" key="3">
    <source>
        <dbReference type="ARBA" id="ARBA00023134"/>
    </source>
</evidence>
<comment type="similarity">
    <text evidence="1">Belongs to the TRAFAC class TrmE-Era-EngA-EngB-Septin-like GTPase superfamily. AIG1/Toc34/Toc159-like paraseptin GTPase family. IAN subfamily.</text>
</comment>
<dbReference type="InterPro" id="IPR027417">
    <property type="entry name" value="P-loop_NTPase"/>
</dbReference>
<dbReference type="GO" id="GO:0005525">
    <property type="term" value="F:GTP binding"/>
    <property type="evidence" value="ECO:0007669"/>
    <property type="project" value="UniProtKB-KW"/>
</dbReference>
<keyword evidence="7" id="KW-1185">Reference proteome</keyword>
<reference evidence="7" key="1">
    <citation type="submission" date="2024-04" db="EMBL/GenBank/DDBJ databases">
        <title>Salinicola lusitanus LLJ914,a marine bacterium isolated from the Okinawa Trough.</title>
        <authorList>
            <person name="Li J."/>
        </authorList>
    </citation>
    <scope>NUCLEOTIDE SEQUENCE [LARGE SCALE GENOMIC DNA]</scope>
</reference>
<dbReference type="FunFam" id="3.40.50.300:FF:000366">
    <property type="entry name" value="GTPase, IMAP family member 2"/>
    <property type="match status" value="1"/>
</dbReference>
<evidence type="ECO:0000256" key="1">
    <source>
        <dbReference type="ARBA" id="ARBA00008535"/>
    </source>
</evidence>
<dbReference type="PANTHER" id="PTHR10903:SF188">
    <property type="entry name" value="GTPASE IMAP FAMILY MEMBER 2-LIKE-RELATED"/>
    <property type="match status" value="1"/>
</dbReference>
<dbReference type="InterPro" id="IPR045058">
    <property type="entry name" value="GIMA/IAN/Toc"/>
</dbReference>
<dbReference type="PANTHER" id="PTHR10903">
    <property type="entry name" value="GTPASE, IMAP FAMILY MEMBER-RELATED"/>
    <property type="match status" value="1"/>
</dbReference>
<organism evidence="6 7">
    <name type="scientific">Mugilogobius chulae</name>
    <name type="common">yellowstripe goby</name>
    <dbReference type="NCBI Taxonomy" id="88201"/>
    <lineage>
        <taxon>Eukaryota</taxon>
        <taxon>Metazoa</taxon>
        <taxon>Chordata</taxon>
        <taxon>Craniata</taxon>
        <taxon>Vertebrata</taxon>
        <taxon>Euteleostomi</taxon>
        <taxon>Actinopterygii</taxon>
        <taxon>Neopterygii</taxon>
        <taxon>Teleostei</taxon>
        <taxon>Neoteleostei</taxon>
        <taxon>Acanthomorphata</taxon>
        <taxon>Gobiaria</taxon>
        <taxon>Gobiiformes</taxon>
        <taxon>Gobioidei</taxon>
        <taxon>Gobiidae</taxon>
        <taxon>Gobionellinae</taxon>
        <taxon>Mugilogobius</taxon>
    </lineage>
</organism>